<organism evidence="2 3">
    <name type="scientific">Mycolicibacterium fluoranthenivorans</name>
    <dbReference type="NCBI Taxonomy" id="258505"/>
    <lineage>
        <taxon>Bacteria</taxon>
        <taxon>Bacillati</taxon>
        <taxon>Actinomycetota</taxon>
        <taxon>Actinomycetes</taxon>
        <taxon>Mycobacteriales</taxon>
        <taxon>Mycobacteriaceae</taxon>
        <taxon>Mycolicibacterium</taxon>
    </lineage>
</organism>
<dbReference type="EMBL" id="JAANOW010000005">
    <property type="protein sequence ID" value="NIH98953.1"/>
    <property type="molecule type" value="Genomic_DNA"/>
</dbReference>
<feature type="domain" description="GIY-YIG" evidence="1">
    <location>
        <begin position="3"/>
        <end position="74"/>
    </location>
</feature>
<protein>
    <submittedName>
        <fullName evidence="2">Putative GIY-YIG superfamily endonuclease</fullName>
    </submittedName>
</protein>
<dbReference type="PROSITE" id="PS50164">
    <property type="entry name" value="GIY_YIG"/>
    <property type="match status" value="1"/>
</dbReference>
<dbReference type="AlphaFoldDB" id="A0A7X5ZG69"/>
<sequence length="135" mass="15827">MMAPHYVYRVYDENDQLIYVGCTVNLFGRLKSHELNSWWAYQARRVVSKVYADKWSGRAAENAAIRAEKPRWNLFGRGSRENWTAAEYVDYVTASTNLSEPMTPSRLKRLEKLGRHYRFRFGHDIPVQIPDLQTA</sequence>
<dbReference type="Pfam" id="PF01541">
    <property type="entry name" value="GIY-YIG"/>
    <property type="match status" value="1"/>
</dbReference>
<dbReference type="InterPro" id="IPR035901">
    <property type="entry name" value="GIY-YIG_endonuc_sf"/>
</dbReference>
<dbReference type="SUPFAM" id="SSF82771">
    <property type="entry name" value="GIY-YIG endonuclease"/>
    <property type="match status" value="1"/>
</dbReference>
<evidence type="ECO:0000259" key="1">
    <source>
        <dbReference type="PROSITE" id="PS50164"/>
    </source>
</evidence>
<accession>A0A7X5ZG69</accession>
<dbReference type="InterPro" id="IPR000305">
    <property type="entry name" value="GIY-YIG_endonuc"/>
</dbReference>
<keyword evidence="2" id="KW-0378">Hydrolase</keyword>
<gene>
    <name evidence="2" type="ORF">FHU31_005977</name>
</gene>
<name>A0A7X5ZG69_9MYCO</name>
<proteinExistence type="predicted"/>
<evidence type="ECO:0000313" key="2">
    <source>
        <dbReference type="EMBL" id="NIH98953.1"/>
    </source>
</evidence>
<comment type="caution">
    <text evidence="2">The sequence shown here is derived from an EMBL/GenBank/DDBJ whole genome shotgun (WGS) entry which is preliminary data.</text>
</comment>
<dbReference type="Gene3D" id="3.40.1440.10">
    <property type="entry name" value="GIY-YIG endonuclease"/>
    <property type="match status" value="1"/>
</dbReference>
<evidence type="ECO:0000313" key="3">
    <source>
        <dbReference type="Proteomes" id="UP000547444"/>
    </source>
</evidence>
<reference evidence="2 3" key="1">
    <citation type="submission" date="2020-03" db="EMBL/GenBank/DDBJ databases">
        <title>Sequencing the genomes of 1000 actinobacteria strains.</title>
        <authorList>
            <person name="Klenk H.-P."/>
        </authorList>
    </citation>
    <scope>NUCLEOTIDE SEQUENCE [LARGE SCALE GENOMIC DNA]</scope>
    <source>
        <strain evidence="2 3">DSM 44556</strain>
    </source>
</reference>
<dbReference type="CDD" id="cd00719">
    <property type="entry name" value="GIY-YIG_SF"/>
    <property type="match status" value="1"/>
</dbReference>
<dbReference type="GO" id="GO:0004519">
    <property type="term" value="F:endonuclease activity"/>
    <property type="evidence" value="ECO:0007669"/>
    <property type="project" value="UniProtKB-KW"/>
</dbReference>
<keyword evidence="3" id="KW-1185">Reference proteome</keyword>
<keyword evidence="2" id="KW-0540">Nuclease</keyword>
<keyword evidence="2" id="KW-0255">Endonuclease</keyword>
<dbReference type="Proteomes" id="UP000547444">
    <property type="component" value="Unassembled WGS sequence"/>
</dbReference>